<organism evidence="2 3">
    <name type="scientific">Vespula maculifrons</name>
    <name type="common">Eastern yellow jacket</name>
    <name type="synonym">Wasp</name>
    <dbReference type="NCBI Taxonomy" id="7453"/>
    <lineage>
        <taxon>Eukaryota</taxon>
        <taxon>Metazoa</taxon>
        <taxon>Ecdysozoa</taxon>
        <taxon>Arthropoda</taxon>
        <taxon>Hexapoda</taxon>
        <taxon>Insecta</taxon>
        <taxon>Pterygota</taxon>
        <taxon>Neoptera</taxon>
        <taxon>Endopterygota</taxon>
        <taxon>Hymenoptera</taxon>
        <taxon>Apocrita</taxon>
        <taxon>Aculeata</taxon>
        <taxon>Vespoidea</taxon>
        <taxon>Vespidae</taxon>
        <taxon>Vespinae</taxon>
        <taxon>Vespula</taxon>
    </lineage>
</organism>
<evidence type="ECO:0000256" key="1">
    <source>
        <dbReference type="SAM" id="MobiDB-lite"/>
    </source>
</evidence>
<dbReference type="AlphaFoldDB" id="A0ABD2ASA0"/>
<dbReference type="Proteomes" id="UP001607303">
    <property type="component" value="Unassembled WGS sequence"/>
</dbReference>
<dbReference type="Gene3D" id="3.10.20.90">
    <property type="entry name" value="Phosphatidylinositol 3-kinase Catalytic Subunit, Chain A, domain 1"/>
    <property type="match status" value="2"/>
</dbReference>
<reference evidence="2 3" key="1">
    <citation type="journal article" date="2024" name="Ann. Entomol. Soc. Am.">
        <title>Genomic analyses of the southern and eastern yellowjacket wasps (Hymenoptera: Vespidae) reveal evolutionary signatures of social life.</title>
        <authorList>
            <person name="Catto M.A."/>
            <person name="Caine P.B."/>
            <person name="Orr S.E."/>
            <person name="Hunt B.G."/>
            <person name="Goodisman M.A.D."/>
        </authorList>
    </citation>
    <scope>NUCLEOTIDE SEQUENCE [LARGE SCALE GENOMIC DNA]</scope>
    <source>
        <strain evidence="2">232</strain>
        <tissue evidence="2">Head and thorax</tissue>
    </source>
</reference>
<sequence>MCSCLDGGSTITGGRSAARAGSYERLGSAPTIFEISSMMQRARRRIGHREEDILDSERQEELRFYNDDQTWTAVVVEKNLRTIDLCELLKVKRNVSGIAWSVVETWPELGFATNKQRSREKATRERSPTGPVYSVTRNLAGLPGYRRYVLHMSGERTLEDHEDILAVHREMEMFAPHHERKFYFRQDFLKYEFFINPKANCKMEEGGREEEGEGEGEEEEEEEEEGEEGEGEGGVVQGEIEEGLAGGGGGTILSNGHGRIPARRRQGDLLRSGKCLKELPVARRWRVPAGVQFGLDEGRALEHLEKNLYAVTRTETLHDEEVRMGYESCIISGKMMRITFPRKDKRVDCLIENFNEPSCAYLDTV</sequence>
<evidence type="ECO:0000313" key="3">
    <source>
        <dbReference type="Proteomes" id="UP001607303"/>
    </source>
</evidence>
<comment type="caution">
    <text evidence="2">The sequence shown here is derived from an EMBL/GenBank/DDBJ whole genome shotgun (WGS) entry which is preliminary data.</text>
</comment>
<dbReference type="PANTHER" id="PTHR11243">
    <property type="entry name" value="GROWTH FACTOR RECEPTOR-BOUND PROTEIN"/>
    <property type="match status" value="1"/>
</dbReference>
<feature type="region of interest" description="Disordered" evidence="1">
    <location>
        <begin position="202"/>
        <end position="260"/>
    </location>
</feature>
<proteinExistence type="predicted"/>
<keyword evidence="3" id="KW-1185">Reference proteome</keyword>
<accession>A0ABD2ASA0</accession>
<evidence type="ECO:0000313" key="2">
    <source>
        <dbReference type="EMBL" id="KAL2723390.1"/>
    </source>
</evidence>
<protein>
    <submittedName>
        <fullName evidence="2">Growth factor receptor-bound protein 14-like isoform X4</fullName>
    </submittedName>
</protein>
<name>A0ABD2ASA0_VESMC</name>
<gene>
    <name evidence="2" type="ORF">V1477_019241</name>
</gene>
<dbReference type="EMBL" id="JAYRBN010000114">
    <property type="protein sequence ID" value="KAL2723390.1"/>
    <property type="molecule type" value="Genomic_DNA"/>
</dbReference>
<feature type="compositionally biased region" description="Acidic residues" evidence="1">
    <location>
        <begin position="207"/>
        <end position="231"/>
    </location>
</feature>
<dbReference type="InterPro" id="IPR039664">
    <property type="entry name" value="GRB/APBB1IP"/>
</dbReference>
<dbReference type="PANTHER" id="PTHR11243:SF38">
    <property type="entry name" value="GROWTH FACTOR RECEPTOR-BOUND PROTEIN 14-LIKE ISOFORM X1"/>
    <property type="match status" value="1"/>
</dbReference>